<dbReference type="AlphaFoldDB" id="A0AAE1JZ54"/>
<proteinExistence type="predicted"/>
<feature type="region of interest" description="Disordered" evidence="1">
    <location>
        <begin position="124"/>
        <end position="154"/>
    </location>
</feature>
<evidence type="ECO:0000256" key="1">
    <source>
        <dbReference type="SAM" id="MobiDB-lite"/>
    </source>
</evidence>
<reference evidence="2" key="1">
    <citation type="submission" date="2023-10" db="EMBL/GenBank/DDBJ databases">
        <title>Genome assemblies of two species of porcelain crab, Petrolisthes cinctipes and Petrolisthes manimaculis (Anomura: Porcellanidae).</title>
        <authorList>
            <person name="Angst P."/>
        </authorList>
    </citation>
    <scope>NUCLEOTIDE SEQUENCE</scope>
    <source>
        <strain evidence="2">PB745_01</strain>
        <tissue evidence="2">Gill</tissue>
    </source>
</reference>
<protein>
    <submittedName>
        <fullName evidence="2">Uncharacterized protein</fullName>
    </submittedName>
</protein>
<comment type="caution">
    <text evidence="2">The sequence shown here is derived from an EMBL/GenBank/DDBJ whole genome shotgun (WGS) entry which is preliminary data.</text>
</comment>
<feature type="region of interest" description="Disordered" evidence="1">
    <location>
        <begin position="16"/>
        <end position="41"/>
    </location>
</feature>
<sequence length="154" mass="16716">MGLDVKIRFTSGLVKPASLDGNPSRHPTPSLLPPPDPTTGTGFNLTSLHSHPYFTQHTACISSYVSGEDDYPVLQCIRCLDLLLGPHVDGTMSHPFDHAGHDMRAMYVAKMAYDPSKMGYDPTKMGYDPSLASHDQPQDQHDEAGHVGTAPQTT</sequence>
<gene>
    <name evidence="2" type="ORF">Pcinc_033508</name>
</gene>
<accession>A0AAE1JZ54</accession>
<organism evidence="2 3">
    <name type="scientific">Petrolisthes cinctipes</name>
    <name type="common">Flat porcelain crab</name>
    <dbReference type="NCBI Taxonomy" id="88211"/>
    <lineage>
        <taxon>Eukaryota</taxon>
        <taxon>Metazoa</taxon>
        <taxon>Ecdysozoa</taxon>
        <taxon>Arthropoda</taxon>
        <taxon>Crustacea</taxon>
        <taxon>Multicrustacea</taxon>
        <taxon>Malacostraca</taxon>
        <taxon>Eumalacostraca</taxon>
        <taxon>Eucarida</taxon>
        <taxon>Decapoda</taxon>
        <taxon>Pleocyemata</taxon>
        <taxon>Anomura</taxon>
        <taxon>Galatheoidea</taxon>
        <taxon>Porcellanidae</taxon>
        <taxon>Petrolisthes</taxon>
    </lineage>
</organism>
<evidence type="ECO:0000313" key="2">
    <source>
        <dbReference type="EMBL" id="KAK3860439.1"/>
    </source>
</evidence>
<evidence type="ECO:0000313" key="3">
    <source>
        <dbReference type="Proteomes" id="UP001286313"/>
    </source>
</evidence>
<dbReference type="Proteomes" id="UP001286313">
    <property type="component" value="Unassembled WGS sequence"/>
</dbReference>
<name>A0AAE1JZ54_PETCI</name>
<dbReference type="EMBL" id="JAWQEG010004731">
    <property type="protein sequence ID" value="KAK3860439.1"/>
    <property type="molecule type" value="Genomic_DNA"/>
</dbReference>
<keyword evidence="3" id="KW-1185">Reference proteome</keyword>
<feature type="compositionally biased region" description="Basic and acidic residues" evidence="1">
    <location>
        <begin position="136"/>
        <end position="145"/>
    </location>
</feature>